<dbReference type="PROSITE" id="PS51186">
    <property type="entry name" value="GNAT"/>
    <property type="match status" value="1"/>
</dbReference>
<dbReference type="Gene3D" id="3.40.630.30">
    <property type="match status" value="1"/>
</dbReference>
<dbReference type="InterPro" id="IPR051908">
    <property type="entry name" value="Ribosomal_N-acetyltransferase"/>
</dbReference>
<dbReference type="Pfam" id="PF13302">
    <property type="entry name" value="Acetyltransf_3"/>
    <property type="match status" value="1"/>
</dbReference>
<dbReference type="GO" id="GO:1990189">
    <property type="term" value="F:protein N-terminal-serine acetyltransferase activity"/>
    <property type="evidence" value="ECO:0007669"/>
    <property type="project" value="TreeGrafter"/>
</dbReference>
<accession>A0A5N7JRV1</accession>
<evidence type="ECO:0000313" key="3">
    <source>
        <dbReference type="EMBL" id="MPR04283.1"/>
    </source>
</evidence>
<evidence type="ECO:0000313" key="4">
    <source>
        <dbReference type="Proteomes" id="UP000325438"/>
    </source>
</evidence>
<evidence type="ECO:0000313" key="5">
    <source>
        <dbReference type="Proteomes" id="UP000326112"/>
    </source>
</evidence>
<gene>
    <name evidence="3" type="ORF">F0169_20710</name>
    <name evidence="2" type="ORF">F0170_09000</name>
</gene>
<keyword evidence="2" id="KW-0808">Transferase</keyword>
<protein>
    <submittedName>
        <fullName evidence="2">GNAT family N-acetyltransferase</fullName>
    </submittedName>
</protein>
<dbReference type="RefSeq" id="WP_152747494.1">
    <property type="nucleotide sequence ID" value="NZ_VUAZ01000127.1"/>
</dbReference>
<dbReference type="EMBL" id="VUAZ01000127">
    <property type="protein sequence ID" value="MPR04283.1"/>
    <property type="molecule type" value="Genomic_DNA"/>
</dbReference>
<dbReference type="InterPro" id="IPR016181">
    <property type="entry name" value="Acyl_CoA_acyltransferase"/>
</dbReference>
<proteinExistence type="predicted"/>
<dbReference type="PANTHER" id="PTHR43441">
    <property type="entry name" value="RIBOSOMAL-PROTEIN-SERINE ACETYLTRANSFERASE"/>
    <property type="match status" value="1"/>
</dbReference>
<name>A0A5N7JRV1_9PSED</name>
<evidence type="ECO:0000259" key="1">
    <source>
        <dbReference type="PROSITE" id="PS51186"/>
    </source>
</evidence>
<organism evidence="2 4">
    <name type="scientific">Pseudomonas kitaguniensis</name>
    <dbReference type="NCBI Taxonomy" id="2607908"/>
    <lineage>
        <taxon>Bacteria</taxon>
        <taxon>Pseudomonadati</taxon>
        <taxon>Pseudomonadota</taxon>
        <taxon>Gammaproteobacteria</taxon>
        <taxon>Pseudomonadales</taxon>
        <taxon>Pseudomonadaceae</taxon>
        <taxon>Pseudomonas</taxon>
    </lineage>
</organism>
<sequence>MKLSDIPAGLLRGTRLHLAAPALDRVSAMHRLISDFSQPHAEFLMWANGTASLEDARTTMQTAVDNFSADKTEYTFLIIENSSDALVGCISLFIHDLRIPYLEIGYWIGSASMGKGYASEACALVRNIAVEFFNAKRIALTTAARNTRSIRVAERCGFEREAVLSNARIDKAGVVDDTCVYVFKGASAK</sequence>
<reference evidence="3 5" key="3">
    <citation type="journal article" date="2023" name="Plant Pathol.">
        <title>Dismantling and reorganizing Pseudomonas marginalis sensu#lato.</title>
        <authorList>
            <person name="Sawada H."/>
            <person name="Fujikawa T."/>
            <person name="Satou M."/>
        </authorList>
    </citation>
    <scope>NUCLEOTIDE SEQUENCE [LARGE SCALE GENOMIC DNA]</scope>
    <source>
        <strain evidence="3 5">MAFF 212408</strain>
    </source>
</reference>
<reference evidence="2 4" key="1">
    <citation type="submission" date="2019-09" db="EMBL/GenBank/DDBJ databases">
        <title>The draft genomes of Allium pathogen Pseudomonas sp.</title>
        <authorList>
            <person name="Fujikawa T."/>
            <person name="Sawada H."/>
        </authorList>
    </citation>
    <scope>NUCLEOTIDE SEQUENCE [LARGE SCALE GENOMIC DNA]</scope>
    <source>
        <strain evidence="2 4">MAFF 730085</strain>
    </source>
</reference>
<dbReference type="Proteomes" id="UP000326112">
    <property type="component" value="Unassembled WGS sequence"/>
</dbReference>
<evidence type="ECO:0000313" key="2">
    <source>
        <dbReference type="EMBL" id="MPQ84110.1"/>
    </source>
</evidence>
<dbReference type="PANTHER" id="PTHR43441:SF3">
    <property type="entry name" value="ACETYLTRANSFERASE"/>
    <property type="match status" value="1"/>
</dbReference>
<keyword evidence="5" id="KW-1185">Reference proteome</keyword>
<dbReference type="Proteomes" id="UP000325438">
    <property type="component" value="Unassembled WGS sequence"/>
</dbReference>
<dbReference type="GO" id="GO:0005737">
    <property type="term" value="C:cytoplasm"/>
    <property type="evidence" value="ECO:0007669"/>
    <property type="project" value="TreeGrafter"/>
</dbReference>
<dbReference type="InterPro" id="IPR000182">
    <property type="entry name" value="GNAT_dom"/>
</dbReference>
<dbReference type="AlphaFoldDB" id="A0A5N7JRV1"/>
<dbReference type="EMBL" id="VUBA01000047">
    <property type="protein sequence ID" value="MPQ84110.1"/>
    <property type="molecule type" value="Genomic_DNA"/>
</dbReference>
<dbReference type="GO" id="GO:0008999">
    <property type="term" value="F:protein-N-terminal-alanine acetyltransferase activity"/>
    <property type="evidence" value="ECO:0007669"/>
    <property type="project" value="TreeGrafter"/>
</dbReference>
<comment type="caution">
    <text evidence="2">The sequence shown here is derived from an EMBL/GenBank/DDBJ whole genome shotgun (WGS) entry which is preliminary data.</text>
</comment>
<reference evidence="3 5" key="2">
    <citation type="journal article" date="2020" name="Int. J. Syst. Evol. Microbiol.">
        <title>Pseudomonas kitaguniensis sp. nov., a pathogen causing bacterial rot of Welsh onion in Japan.</title>
        <authorList>
            <person name="Sawada H."/>
            <person name="Fujikawa T."/>
            <person name="Nishiwaki Y."/>
            <person name="Horita H."/>
        </authorList>
    </citation>
    <scope>NUCLEOTIDE SEQUENCE [LARGE SCALE GENOMIC DNA]</scope>
    <source>
        <strain evidence="3 5">MAFF 212408</strain>
    </source>
</reference>
<feature type="domain" description="N-acetyltransferase" evidence="1">
    <location>
        <begin position="14"/>
        <end position="180"/>
    </location>
</feature>
<dbReference type="SUPFAM" id="SSF55729">
    <property type="entry name" value="Acyl-CoA N-acyltransferases (Nat)"/>
    <property type="match status" value="1"/>
</dbReference>